<evidence type="ECO:0000256" key="1">
    <source>
        <dbReference type="SAM" id="SignalP"/>
    </source>
</evidence>
<reference evidence="3" key="1">
    <citation type="journal article" date="2024" name="Algal Res.">
        <title>Biochemical, toxicological and genomic investigation of a high-biomass producing Limnothrix strain isolated from Italian shallow drinking water reservoir.</title>
        <authorList>
            <person name="Simonazzi M."/>
            <person name="Shishido T.K."/>
            <person name="Delbaje E."/>
            <person name="Wahlsten M."/>
            <person name="Fewer D.P."/>
            <person name="Sivonen K."/>
            <person name="Pezzolesi L."/>
            <person name="Pistocchi R."/>
        </authorList>
    </citation>
    <scope>NUCLEOTIDE SEQUENCE [LARGE SCALE GENOMIC DNA]</scope>
    <source>
        <strain evidence="3">LRLZ20PSL1</strain>
    </source>
</reference>
<dbReference type="EMBL" id="JAZAQF010000086">
    <property type="protein sequence ID" value="MFG3819006.1"/>
    <property type="molecule type" value="Genomic_DNA"/>
</dbReference>
<organism evidence="2 3">
    <name type="scientific">Limnothrix redekei LRLZ20PSL1</name>
    <dbReference type="NCBI Taxonomy" id="3112953"/>
    <lineage>
        <taxon>Bacteria</taxon>
        <taxon>Bacillati</taxon>
        <taxon>Cyanobacteriota</taxon>
        <taxon>Cyanophyceae</taxon>
        <taxon>Pseudanabaenales</taxon>
        <taxon>Pseudanabaenaceae</taxon>
        <taxon>Limnothrix</taxon>
    </lineage>
</organism>
<evidence type="ECO:0000313" key="2">
    <source>
        <dbReference type="EMBL" id="MFG3819006.1"/>
    </source>
</evidence>
<dbReference type="Proteomes" id="UP001604335">
    <property type="component" value="Unassembled WGS sequence"/>
</dbReference>
<name>A0ABW7CD95_9CYAN</name>
<gene>
    <name evidence="2" type="ORF">VPK24_15290</name>
</gene>
<keyword evidence="3" id="KW-1185">Reference proteome</keyword>
<feature type="chain" id="PRO_5046755697" evidence="1">
    <location>
        <begin position="22"/>
        <end position="219"/>
    </location>
</feature>
<evidence type="ECO:0000313" key="3">
    <source>
        <dbReference type="Proteomes" id="UP001604335"/>
    </source>
</evidence>
<comment type="caution">
    <text evidence="2">The sequence shown here is derived from an EMBL/GenBank/DDBJ whole genome shotgun (WGS) entry which is preliminary data.</text>
</comment>
<proteinExistence type="predicted"/>
<keyword evidence="1" id="KW-0732">Signal</keyword>
<sequence>MRAVLTLLLLGACSMGGPVTGADRSPVVPIAPQSIAPVAQATPTPPARITETIMVEGEPESIELERFAPDRFPVVTYLAREDFAPIMDRQGGRAIVRFVAQGGAVRNEAAYVSVIVPETPTTPEQLWQSYTGPNGWLATNRASIVRSSDDPKFKRFGWVKRAIAFMRTDKGEPIAGELYLGEMAGRPFVVLVHLPMEYLEGYGPRVSLLLKHLAVQPAP</sequence>
<accession>A0ABW7CD95</accession>
<protein>
    <submittedName>
        <fullName evidence="2">Uncharacterized protein</fullName>
    </submittedName>
</protein>
<feature type="signal peptide" evidence="1">
    <location>
        <begin position="1"/>
        <end position="21"/>
    </location>
</feature>